<dbReference type="PANTHER" id="PTHR33121">
    <property type="entry name" value="CYCLIC DI-GMP PHOSPHODIESTERASE PDEF"/>
    <property type="match status" value="1"/>
</dbReference>
<dbReference type="SUPFAM" id="SSF55073">
    <property type="entry name" value="Nucleotide cyclase"/>
    <property type="match status" value="1"/>
</dbReference>
<dbReference type="STRING" id="1842727.RD110_06295"/>
<dbReference type="InterPro" id="IPR001633">
    <property type="entry name" value="EAL_dom"/>
</dbReference>
<dbReference type="Gene3D" id="3.30.70.270">
    <property type="match status" value="1"/>
</dbReference>
<dbReference type="PROSITE" id="PS51371">
    <property type="entry name" value="CBS"/>
    <property type="match status" value="1"/>
</dbReference>
<dbReference type="Pfam" id="PF00563">
    <property type="entry name" value="EAL"/>
    <property type="match status" value="1"/>
</dbReference>
<dbReference type="InterPro" id="IPR043128">
    <property type="entry name" value="Rev_trsase/Diguanyl_cyclase"/>
</dbReference>
<name>A0A1P8K3C9_9BURK</name>
<dbReference type="CDD" id="cd04598">
    <property type="entry name" value="CBS_pair_GGDEF_EAL"/>
    <property type="match status" value="1"/>
</dbReference>
<dbReference type="Proteomes" id="UP000186609">
    <property type="component" value="Chromosome"/>
</dbReference>
<organism evidence="5 6">
    <name type="scientific">Rhodoferax koreensis</name>
    <dbReference type="NCBI Taxonomy" id="1842727"/>
    <lineage>
        <taxon>Bacteria</taxon>
        <taxon>Pseudomonadati</taxon>
        <taxon>Pseudomonadota</taxon>
        <taxon>Betaproteobacteria</taxon>
        <taxon>Burkholderiales</taxon>
        <taxon>Comamonadaceae</taxon>
        <taxon>Rhodoferax</taxon>
    </lineage>
</organism>
<feature type="domain" description="GGDEF" evidence="3">
    <location>
        <begin position="442"/>
        <end position="592"/>
    </location>
</feature>
<evidence type="ECO:0000256" key="1">
    <source>
        <dbReference type="PROSITE-ProRule" id="PRU00703"/>
    </source>
</evidence>
<dbReference type="SUPFAM" id="SSF141868">
    <property type="entry name" value="EAL domain-like"/>
    <property type="match status" value="1"/>
</dbReference>
<feature type="domain" description="EAL" evidence="2">
    <location>
        <begin position="8"/>
        <end position="260"/>
    </location>
</feature>
<keyword evidence="6" id="KW-1185">Reference proteome</keyword>
<keyword evidence="1" id="KW-0129">CBS domain</keyword>
<gene>
    <name evidence="5" type="ORF">RD110_06295</name>
</gene>
<dbReference type="SMART" id="SM00052">
    <property type="entry name" value="EAL"/>
    <property type="match status" value="1"/>
</dbReference>
<sequence>MASIGARLRLRTGELGRLLQANALAPVFQPIAQVENGAIYAHEALIRGPVGSLLHAPDALFRLAREQDVVTEFELHCVELTLATWSRLNQPGRLFVNISADALVHVVHRRGRNWLTDYLRGFGISPRMLVFELTEHERVSDLGALLRVGEEVRFAGASLALDDFGDGRSSLRLWSELRPDYVKIDKYFSKDISLHADKLQTLRALKQIAVVFGTVLVAEGIETEDDLRVLRDLAIGHGQGYFLGRPEAFPRAQILEAALGALNDQRVTVLPELKRASHAGRLSKLSIIHAPTVAPDTVNNEVEAIFNADPGLHAVAVVDDGRPVAIVNRQSFMQHYAQQFFKEIFGRKPCLVHANPAPRLIESEHDVDDLVGILTSQDQRYLVDGFIVTNNGRYVGLGTGEQLVRSVTEVRLEAARHANPLTFLPGNIPISEHIDRLLQGGAEFVACYADLNSFKPFNDHYGYWRGDEMIRLVAKVVVAHCDAQRDFVGHVGGDDFVILFQSSDWQPRCERIVDEFKLLALSLFDDAARQLGGIEAEDRDGVMRFFPCSTLSIGAVRIRRGQCANAEEVATLAALAKHDAKRAGAGLLVHGA</sequence>
<dbReference type="PROSITE" id="PS50883">
    <property type="entry name" value="EAL"/>
    <property type="match status" value="1"/>
</dbReference>
<dbReference type="Gene3D" id="3.20.20.450">
    <property type="entry name" value="EAL domain"/>
    <property type="match status" value="1"/>
</dbReference>
<dbReference type="SMART" id="SM00267">
    <property type="entry name" value="GGDEF"/>
    <property type="match status" value="1"/>
</dbReference>
<dbReference type="InterPro" id="IPR035919">
    <property type="entry name" value="EAL_sf"/>
</dbReference>
<dbReference type="InterPro" id="IPR050706">
    <property type="entry name" value="Cyclic-di-GMP_PDE-like"/>
</dbReference>
<evidence type="ECO:0000259" key="4">
    <source>
        <dbReference type="PROSITE" id="PS51371"/>
    </source>
</evidence>
<evidence type="ECO:0000313" key="6">
    <source>
        <dbReference type="Proteomes" id="UP000186609"/>
    </source>
</evidence>
<dbReference type="Pfam" id="PF00990">
    <property type="entry name" value="GGDEF"/>
    <property type="match status" value="1"/>
</dbReference>
<dbReference type="InterPro" id="IPR000644">
    <property type="entry name" value="CBS_dom"/>
</dbReference>
<evidence type="ECO:0000259" key="3">
    <source>
        <dbReference type="PROSITE" id="PS50887"/>
    </source>
</evidence>
<dbReference type="InterPro" id="IPR029787">
    <property type="entry name" value="Nucleotide_cyclase"/>
</dbReference>
<dbReference type="InterPro" id="IPR000160">
    <property type="entry name" value="GGDEF_dom"/>
</dbReference>
<accession>A0A1P8K3C9</accession>
<reference evidence="5 6" key="1">
    <citation type="submission" date="2017-01" db="EMBL/GenBank/DDBJ databases">
        <authorList>
            <person name="Mah S.A."/>
            <person name="Swanson W.J."/>
            <person name="Moy G.W."/>
            <person name="Vacquier V.D."/>
        </authorList>
    </citation>
    <scope>NUCLEOTIDE SEQUENCE [LARGE SCALE GENOMIC DNA]</scope>
    <source>
        <strain evidence="5 6">DCY110</strain>
    </source>
</reference>
<dbReference type="EMBL" id="CP019236">
    <property type="protein sequence ID" value="APW40509.1"/>
    <property type="molecule type" value="Genomic_DNA"/>
</dbReference>
<evidence type="ECO:0000259" key="2">
    <source>
        <dbReference type="PROSITE" id="PS50883"/>
    </source>
</evidence>
<dbReference type="GO" id="GO:0071111">
    <property type="term" value="F:cyclic-guanylate-specific phosphodiesterase activity"/>
    <property type="evidence" value="ECO:0007669"/>
    <property type="project" value="InterPro"/>
</dbReference>
<evidence type="ECO:0000313" key="5">
    <source>
        <dbReference type="EMBL" id="APW40509.1"/>
    </source>
</evidence>
<feature type="domain" description="CBS" evidence="4">
    <location>
        <begin position="282"/>
        <end position="343"/>
    </location>
</feature>
<dbReference type="PROSITE" id="PS50887">
    <property type="entry name" value="GGDEF"/>
    <property type="match status" value="1"/>
</dbReference>
<protein>
    <submittedName>
        <fullName evidence="5">Diguanylate phosphodiesterase</fullName>
    </submittedName>
</protein>
<dbReference type="PANTHER" id="PTHR33121:SF76">
    <property type="entry name" value="SIGNALING PROTEIN"/>
    <property type="match status" value="1"/>
</dbReference>
<proteinExistence type="predicted"/>
<dbReference type="KEGG" id="rhy:RD110_06295"/>
<dbReference type="CDD" id="cd01948">
    <property type="entry name" value="EAL"/>
    <property type="match status" value="1"/>
</dbReference>
<dbReference type="NCBIfam" id="TIGR00254">
    <property type="entry name" value="GGDEF"/>
    <property type="match status" value="1"/>
</dbReference>
<dbReference type="AlphaFoldDB" id="A0A1P8K3C9"/>